<name>A0A931DRF8_9ACTN</name>
<evidence type="ECO:0000313" key="2">
    <source>
        <dbReference type="Proteomes" id="UP000614047"/>
    </source>
</evidence>
<dbReference type="RefSeq" id="WP_197015470.1">
    <property type="nucleotide sequence ID" value="NZ_BAABES010000015.1"/>
</dbReference>
<gene>
    <name evidence="1" type="ORF">IW256_007516</name>
</gene>
<accession>A0A931DRF8</accession>
<comment type="caution">
    <text evidence="1">The sequence shown here is derived from an EMBL/GenBank/DDBJ whole genome shotgun (WGS) entry which is preliminary data.</text>
</comment>
<protein>
    <submittedName>
        <fullName evidence="1">Uncharacterized protein</fullName>
    </submittedName>
</protein>
<organism evidence="1 2">
    <name type="scientific">Actinomadura viridis</name>
    <dbReference type="NCBI Taxonomy" id="58110"/>
    <lineage>
        <taxon>Bacteria</taxon>
        <taxon>Bacillati</taxon>
        <taxon>Actinomycetota</taxon>
        <taxon>Actinomycetes</taxon>
        <taxon>Streptosporangiales</taxon>
        <taxon>Thermomonosporaceae</taxon>
        <taxon>Actinomadura</taxon>
    </lineage>
</organism>
<reference evidence="1" key="1">
    <citation type="submission" date="2020-11" db="EMBL/GenBank/DDBJ databases">
        <title>Sequencing the genomes of 1000 actinobacteria strains.</title>
        <authorList>
            <person name="Klenk H.-P."/>
        </authorList>
    </citation>
    <scope>NUCLEOTIDE SEQUENCE</scope>
    <source>
        <strain evidence="1">DSM 43175</strain>
    </source>
</reference>
<dbReference type="AlphaFoldDB" id="A0A931DRF8"/>
<evidence type="ECO:0000313" key="1">
    <source>
        <dbReference type="EMBL" id="MBG6093403.1"/>
    </source>
</evidence>
<proteinExistence type="predicted"/>
<dbReference type="EMBL" id="JADOUA010000001">
    <property type="protein sequence ID" value="MBG6093403.1"/>
    <property type="molecule type" value="Genomic_DNA"/>
</dbReference>
<sequence>MAHFLTLVFVEAHTDDPGATAEAAMMPYFGELGEGGKADGFVIGGRYDGLLKGHEQHYNLTPAEFQRRYGLDVVRPDDNIVPVAELPETVLPSAVVTPDGAWHEWRGHPDEEAWEAEYRRLTAAHPDALAVAVDCHC</sequence>
<keyword evidence="2" id="KW-1185">Reference proteome</keyword>
<dbReference type="Proteomes" id="UP000614047">
    <property type="component" value="Unassembled WGS sequence"/>
</dbReference>